<proteinExistence type="predicted"/>
<evidence type="ECO:0000313" key="1">
    <source>
        <dbReference type="EMBL" id="MBM9623894.1"/>
    </source>
</evidence>
<organism evidence="1 2">
    <name type="scientific">Streptomyces zhihengii</name>
    <dbReference type="NCBI Taxonomy" id="1818004"/>
    <lineage>
        <taxon>Bacteria</taxon>
        <taxon>Bacillati</taxon>
        <taxon>Actinomycetota</taxon>
        <taxon>Actinomycetes</taxon>
        <taxon>Kitasatosporales</taxon>
        <taxon>Streptomycetaceae</taxon>
        <taxon>Streptomyces</taxon>
    </lineage>
</organism>
<dbReference type="EMBL" id="JAFEJA010000002">
    <property type="protein sequence ID" value="MBM9623894.1"/>
    <property type="molecule type" value="Genomic_DNA"/>
</dbReference>
<gene>
    <name evidence="1" type="ORF">JE024_35500</name>
</gene>
<dbReference type="Proteomes" id="UP000664109">
    <property type="component" value="Unassembled WGS sequence"/>
</dbReference>
<keyword evidence="2" id="KW-1185">Reference proteome</keyword>
<accession>A0ABS2V2H6</accession>
<sequence length="89" mass="10117">MNEKHTDTENLGWELIGWDSDEQAAHVTDLNRVEILGIRDLFPARDDDFLETAVYEVPPALYSAMRSAIPHLEFRPGLEYQIGGFLLSV</sequence>
<reference evidence="1 2" key="1">
    <citation type="journal article" date="2016" name="Arch. Microbiol.">
        <title>Streptomyces zhihengii sp. nov., isolated from rhizospheric soil of Psammosilene tunicoides.</title>
        <authorList>
            <person name="Huang M.J."/>
            <person name="Fei J.J."/>
            <person name="Salam N."/>
            <person name="Kim C.J."/>
            <person name="Hozzein W.N."/>
            <person name="Xiao M."/>
            <person name="Huang H.Q."/>
            <person name="Li W.J."/>
        </authorList>
    </citation>
    <scope>NUCLEOTIDE SEQUENCE [LARGE SCALE GENOMIC DNA]</scope>
    <source>
        <strain evidence="1 2">YIM T102</strain>
    </source>
</reference>
<dbReference type="RefSeq" id="WP_205377960.1">
    <property type="nucleotide sequence ID" value="NZ_JAFEJA010000002.1"/>
</dbReference>
<protein>
    <submittedName>
        <fullName evidence="1">Uncharacterized protein</fullName>
    </submittedName>
</protein>
<evidence type="ECO:0000313" key="2">
    <source>
        <dbReference type="Proteomes" id="UP000664109"/>
    </source>
</evidence>
<name>A0ABS2V2H6_9ACTN</name>
<comment type="caution">
    <text evidence="1">The sequence shown here is derived from an EMBL/GenBank/DDBJ whole genome shotgun (WGS) entry which is preliminary data.</text>
</comment>